<dbReference type="SMR" id="A2E0B9"/>
<dbReference type="Gene3D" id="3.90.70.10">
    <property type="entry name" value="Cysteine proteinases"/>
    <property type="match status" value="1"/>
</dbReference>
<dbReference type="OMA" id="SNAMADD"/>
<dbReference type="Pfam" id="PF00112">
    <property type="entry name" value="Peptidase_C1"/>
    <property type="match status" value="1"/>
</dbReference>
<feature type="domain" description="Peptidase C1A papain C-terminal" evidence="2">
    <location>
        <begin position="12"/>
        <end position="234"/>
    </location>
</feature>
<organism evidence="3 4">
    <name type="scientific">Trichomonas vaginalis (strain ATCC PRA-98 / G3)</name>
    <dbReference type="NCBI Taxonomy" id="412133"/>
    <lineage>
        <taxon>Eukaryota</taxon>
        <taxon>Metamonada</taxon>
        <taxon>Parabasalia</taxon>
        <taxon>Trichomonadida</taxon>
        <taxon>Trichomonadidae</taxon>
        <taxon>Trichomonas</taxon>
    </lineage>
</organism>
<dbReference type="GO" id="GO:0005615">
    <property type="term" value="C:extracellular space"/>
    <property type="evidence" value="ECO:0000318"/>
    <property type="project" value="GO_Central"/>
</dbReference>
<dbReference type="eggNOG" id="KOG1543">
    <property type="taxonomic scope" value="Eukaryota"/>
</dbReference>
<dbReference type="SUPFAM" id="SSF54001">
    <property type="entry name" value="Cysteine proteinases"/>
    <property type="match status" value="1"/>
</dbReference>
<proteinExistence type="inferred from homology"/>
<evidence type="ECO:0000313" key="4">
    <source>
        <dbReference type="Proteomes" id="UP000001542"/>
    </source>
</evidence>
<evidence type="ECO:0000313" key="3">
    <source>
        <dbReference type="EMBL" id="EAY13919.1"/>
    </source>
</evidence>
<dbReference type="VEuPathDB" id="TrichDB:TVAGG3_0556630"/>
<dbReference type="Proteomes" id="UP000001542">
    <property type="component" value="Unassembled WGS sequence"/>
</dbReference>
<protein>
    <submittedName>
        <fullName evidence="3">Clan CA, family C1, cathepsin B-like cysteine peptidase</fullName>
    </submittedName>
</protein>
<reference evidence="3" key="2">
    <citation type="journal article" date="2007" name="Science">
        <title>Draft genome sequence of the sexually transmitted pathogen Trichomonas vaginalis.</title>
        <authorList>
            <person name="Carlton J.M."/>
            <person name="Hirt R.P."/>
            <person name="Silva J.C."/>
            <person name="Delcher A.L."/>
            <person name="Schatz M."/>
            <person name="Zhao Q."/>
            <person name="Wortman J.R."/>
            <person name="Bidwell S.L."/>
            <person name="Alsmark U.C.M."/>
            <person name="Besteiro S."/>
            <person name="Sicheritz-Ponten T."/>
            <person name="Noel C.J."/>
            <person name="Dacks J.B."/>
            <person name="Foster P.G."/>
            <person name="Simillion C."/>
            <person name="Van de Peer Y."/>
            <person name="Miranda-Saavedra D."/>
            <person name="Barton G.J."/>
            <person name="Westrop G.D."/>
            <person name="Mueller S."/>
            <person name="Dessi D."/>
            <person name="Fiori P.L."/>
            <person name="Ren Q."/>
            <person name="Paulsen I."/>
            <person name="Zhang H."/>
            <person name="Bastida-Corcuera F.D."/>
            <person name="Simoes-Barbosa A."/>
            <person name="Brown M.T."/>
            <person name="Hayes R.D."/>
            <person name="Mukherjee M."/>
            <person name="Okumura C.Y."/>
            <person name="Schneider R."/>
            <person name="Smith A.J."/>
            <person name="Vanacova S."/>
            <person name="Villalvazo M."/>
            <person name="Haas B.J."/>
            <person name="Pertea M."/>
            <person name="Feldblyum T.V."/>
            <person name="Utterback T.R."/>
            <person name="Shu C.L."/>
            <person name="Osoegawa K."/>
            <person name="de Jong P.J."/>
            <person name="Hrdy I."/>
            <person name="Horvathova L."/>
            <person name="Zubacova Z."/>
            <person name="Dolezal P."/>
            <person name="Malik S.B."/>
            <person name="Logsdon J.M. Jr."/>
            <person name="Henze K."/>
            <person name="Gupta A."/>
            <person name="Wang C.C."/>
            <person name="Dunne R.L."/>
            <person name="Upcroft J.A."/>
            <person name="Upcroft P."/>
            <person name="White O."/>
            <person name="Salzberg S.L."/>
            <person name="Tang P."/>
            <person name="Chiu C.-H."/>
            <person name="Lee Y.-S."/>
            <person name="Embley T.M."/>
            <person name="Coombs G.H."/>
            <person name="Mottram J.C."/>
            <person name="Tachezy J."/>
            <person name="Fraser-Liggett C.M."/>
            <person name="Johnson P.J."/>
        </authorList>
    </citation>
    <scope>NUCLEOTIDE SEQUENCE [LARGE SCALE GENOMIC DNA]</scope>
    <source>
        <strain evidence="3">G3</strain>
    </source>
</reference>
<dbReference type="STRING" id="5722.A2E0B9"/>
<dbReference type="FunFam" id="3.90.70.10:FF:000196">
    <property type="entry name" value="Clan CA, family C1, cathepsin B-like cysteine peptidase"/>
    <property type="match status" value="1"/>
</dbReference>
<sequence length="241" mass="27610">MLKDYSDVKVDLPSYYNFLEEYPECDFGPLSQNCGCCYIFSAVKTLSHRFCRALRRQILLSTQYLIACDLSNLGCNGGNEKAVFYYLENHGTPELDCQPWQEIRSYEPKVCTKCVDDKPFKLYHAKMRSTRVIHGIENIKKAIYLEGPLSASVISDYGFTWYREGLYRTQVSSDEYNDASNHTVEIHGWGTFDNGTEYWIVQNAFGPRWGCSGLMKMQMGVNAGYIESYMLSVEPELSDAN</sequence>
<keyword evidence="4" id="KW-1185">Reference proteome</keyword>
<dbReference type="OrthoDB" id="640249at2759"/>
<dbReference type="PANTHER" id="PTHR12411">
    <property type="entry name" value="CYSTEINE PROTEASE FAMILY C1-RELATED"/>
    <property type="match status" value="1"/>
</dbReference>
<dbReference type="AlphaFoldDB" id="A2E0B9"/>
<dbReference type="GO" id="GO:0005764">
    <property type="term" value="C:lysosome"/>
    <property type="evidence" value="ECO:0000318"/>
    <property type="project" value="GO_Central"/>
</dbReference>
<dbReference type="RefSeq" id="XP_001326142.1">
    <property type="nucleotide sequence ID" value="XM_001326107.1"/>
</dbReference>
<gene>
    <name evidence="3" type="ORF">TVAG_028720</name>
</gene>
<dbReference type="InterPro" id="IPR000668">
    <property type="entry name" value="Peptidase_C1A_C"/>
</dbReference>
<comment type="similarity">
    <text evidence="1">Belongs to the peptidase C1 family.</text>
</comment>
<accession>A2E0B9</accession>
<dbReference type="InterPro" id="IPR038765">
    <property type="entry name" value="Papain-like_cys_pep_sf"/>
</dbReference>
<dbReference type="GO" id="GO:0051603">
    <property type="term" value="P:proteolysis involved in protein catabolic process"/>
    <property type="evidence" value="ECO:0000318"/>
    <property type="project" value="GO_Central"/>
</dbReference>
<evidence type="ECO:0000256" key="1">
    <source>
        <dbReference type="ARBA" id="ARBA00008455"/>
    </source>
</evidence>
<dbReference type="InParanoid" id="A2E0B9"/>
<evidence type="ECO:0000259" key="2">
    <source>
        <dbReference type="SMART" id="SM00645"/>
    </source>
</evidence>
<dbReference type="GO" id="GO:0004197">
    <property type="term" value="F:cysteine-type endopeptidase activity"/>
    <property type="evidence" value="ECO:0000318"/>
    <property type="project" value="GO_Central"/>
</dbReference>
<dbReference type="EMBL" id="DS113278">
    <property type="protein sequence ID" value="EAY13919.1"/>
    <property type="molecule type" value="Genomic_DNA"/>
</dbReference>
<dbReference type="SMART" id="SM00645">
    <property type="entry name" value="Pept_C1"/>
    <property type="match status" value="1"/>
</dbReference>
<dbReference type="InterPro" id="IPR013128">
    <property type="entry name" value="Peptidase_C1A"/>
</dbReference>
<name>A2E0B9_TRIV3</name>
<reference evidence="3" key="1">
    <citation type="submission" date="2006-10" db="EMBL/GenBank/DDBJ databases">
        <authorList>
            <person name="Amadeo P."/>
            <person name="Zhao Q."/>
            <person name="Wortman J."/>
            <person name="Fraser-Liggett C."/>
            <person name="Carlton J."/>
        </authorList>
    </citation>
    <scope>NUCLEOTIDE SEQUENCE</scope>
    <source>
        <strain evidence="3">G3</strain>
    </source>
</reference>
<dbReference type="KEGG" id="tva:4771906"/>
<dbReference type="VEuPathDB" id="TrichDB:TVAG_028720"/>